<keyword evidence="2" id="KW-1133">Transmembrane helix</keyword>
<organism evidence="3 4">
    <name type="scientific">Clohesyomyces aquaticus</name>
    <dbReference type="NCBI Taxonomy" id="1231657"/>
    <lineage>
        <taxon>Eukaryota</taxon>
        <taxon>Fungi</taxon>
        <taxon>Dikarya</taxon>
        <taxon>Ascomycota</taxon>
        <taxon>Pezizomycotina</taxon>
        <taxon>Dothideomycetes</taxon>
        <taxon>Pleosporomycetidae</taxon>
        <taxon>Pleosporales</taxon>
        <taxon>Lindgomycetaceae</taxon>
        <taxon>Clohesyomyces</taxon>
    </lineage>
</organism>
<feature type="region of interest" description="Disordered" evidence="1">
    <location>
        <begin position="99"/>
        <end position="208"/>
    </location>
</feature>
<evidence type="ECO:0000313" key="4">
    <source>
        <dbReference type="Proteomes" id="UP000193144"/>
    </source>
</evidence>
<keyword evidence="2" id="KW-0472">Membrane</keyword>
<evidence type="ECO:0000256" key="1">
    <source>
        <dbReference type="SAM" id="MobiDB-lite"/>
    </source>
</evidence>
<sequence>MTSYGFAKWIEGARFFARPRAVNATCSGTDEQDTFSSCRASAAGKCEVPSDATIPGDACVCATVADYNKKFSACVLGTPYSACIDPNNDQIMATWSSEHCRNNSTPSATPTVKSTPTPKDTPTPSATPSAKSEPSSTPNPSTPGPLSEKPSEKPSRSSPPPSSPEPSSKPPSSTVQTSEHPSSSPEPTSEQHSSKTPQITPSEVPKPSFVPVTVVSRVPAMTTGGSTSSSSTHAPVPKWTGSGNLLQGYCATPEFSLLDGPTAYWAPIVGCVGDKPDCCPFDVPPSTIAGATGPVTIVITIPASQSSNIPTGSGGFPIPLQPAQATLDRCPDDYHSIGDGCCPSNYFPWSTAFGGQTPCYSTLPIAITPPPIPDSLAGTASATASAKPTSAIVNVVYAMQYPVKPSKGLTSNAKIGIGAGAGGAAIIFGALLWLLIWKHKAHKKDKALLESQNTSTRQSVALGNVRTPSTVSEPWKTNRNAGAGPPGGQSRFTEGLEPTLPNVGPPTAHTADWRPTGPQRTVSPPLPGTYTRNPISYAQQQRYPSPPLPEGYAEVQGQEVAQNRRYSNVSPPVPDPRYDAATGNLSELQGDAYVQGQGETYQQAPQMYARPQGQQWQQPPPPGTQTRYYDAPAGRYGT</sequence>
<dbReference type="EMBL" id="MCFA01000154">
    <property type="protein sequence ID" value="ORY02729.1"/>
    <property type="molecule type" value="Genomic_DNA"/>
</dbReference>
<proteinExistence type="predicted"/>
<comment type="caution">
    <text evidence="3">The sequence shown here is derived from an EMBL/GenBank/DDBJ whole genome shotgun (WGS) entry which is preliminary data.</text>
</comment>
<evidence type="ECO:0000313" key="3">
    <source>
        <dbReference type="EMBL" id="ORY02729.1"/>
    </source>
</evidence>
<evidence type="ECO:0008006" key="5">
    <source>
        <dbReference type="Google" id="ProtNLM"/>
    </source>
</evidence>
<feature type="region of interest" description="Disordered" evidence="1">
    <location>
        <begin position="563"/>
        <end position="638"/>
    </location>
</feature>
<feature type="compositionally biased region" description="Pro residues" evidence="1">
    <location>
        <begin position="157"/>
        <end position="169"/>
    </location>
</feature>
<dbReference type="AlphaFoldDB" id="A0A1Y1YXL8"/>
<evidence type="ECO:0000256" key="2">
    <source>
        <dbReference type="SAM" id="Phobius"/>
    </source>
</evidence>
<feature type="compositionally biased region" description="Low complexity" evidence="1">
    <location>
        <begin position="104"/>
        <end position="148"/>
    </location>
</feature>
<keyword evidence="2" id="KW-0812">Transmembrane</keyword>
<protein>
    <recommendedName>
        <fullName evidence="5">Extracellular membrane protein CFEM domain-containing protein</fullName>
    </recommendedName>
</protein>
<gene>
    <name evidence="3" type="ORF">BCR34DRAFT_605462</name>
</gene>
<feature type="transmembrane region" description="Helical" evidence="2">
    <location>
        <begin position="415"/>
        <end position="436"/>
    </location>
</feature>
<dbReference type="STRING" id="1231657.A0A1Y1YXL8"/>
<feature type="compositionally biased region" description="Polar residues" evidence="1">
    <location>
        <begin position="463"/>
        <end position="480"/>
    </location>
</feature>
<dbReference type="Proteomes" id="UP000193144">
    <property type="component" value="Unassembled WGS sequence"/>
</dbReference>
<keyword evidence="4" id="KW-1185">Reference proteome</keyword>
<feature type="region of interest" description="Disordered" evidence="1">
    <location>
        <begin position="463"/>
        <end position="533"/>
    </location>
</feature>
<feature type="compositionally biased region" description="Low complexity" evidence="1">
    <location>
        <begin position="170"/>
        <end position="191"/>
    </location>
</feature>
<name>A0A1Y1YXL8_9PLEO</name>
<reference evidence="3 4" key="1">
    <citation type="submission" date="2016-07" db="EMBL/GenBank/DDBJ databases">
        <title>Pervasive Adenine N6-methylation of Active Genes in Fungi.</title>
        <authorList>
            <consortium name="DOE Joint Genome Institute"/>
            <person name="Mondo S.J."/>
            <person name="Dannebaum R.O."/>
            <person name="Kuo R.C."/>
            <person name="Labutti K."/>
            <person name="Haridas S."/>
            <person name="Kuo A."/>
            <person name="Salamov A."/>
            <person name="Ahrendt S.R."/>
            <person name="Lipzen A."/>
            <person name="Sullivan W."/>
            <person name="Andreopoulos W.B."/>
            <person name="Clum A."/>
            <person name="Lindquist E."/>
            <person name="Daum C."/>
            <person name="Ramamoorthy G.K."/>
            <person name="Gryganskyi A."/>
            <person name="Culley D."/>
            <person name="Magnuson J.K."/>
            <person name="James T.Y."/>
            <person name="O'Malley M.A."/>
            <person name="Stajich J.E."/>
            <person name="Spatafora J.W."/>
            <person name="Visel A."/>
            <person name="Grigoriev I.V."/>
        </authorList>
    </citation>
    <scope>NUCLEOTIDE SEQUENCE [LARGE SCALE GENOMIC DNA]</scope>
    <source>
        <strain evidence="3 4">CBS 115471</strain>
    </source>
</reference>
<dbReference type="OrthoDB" id="3065412at2759"/>
<accession>A0A1Y1YXL8</accession>